<dbReference type="InterPro" id="IPR010099">
    <property type="entry name" value="SDR39U1"/>
</dbReference>
<name>A0AAV9IAK4_9RHOD</name>
<dbReference type="SUPFAM" id="SSF51735">
    <property type="entry name" value="NAD(P)-binding Rossmann-fold domains"/>
    <property type="match status" value="1"/>
</dbReference>
<dbReference type="Proteomes" id="UP001300502">
    <property type="component" value="Unassembled WGS sequence"/>
</dbReference>
<gene>
    <name evidence="3" type="ORF">GAYE_SCF03G2297</name>
</gene>
<dbReference type="InterPro" id="IPR013549">
    <property type="entry name" value="DUF1731"/>
</dbReference>
<accession>A0AAV9IAK4</accession>
<comment type="caution">
    <text evidence="3">The sequence shown here is derived from an EMBL/GenBank/DDBJ whole genome shotgun (WGS) entry which is preliminary data.</text>
</comment>
<evidence type="ECO:0000313" key="4">
    <source>
        <dbReference type="Proteomes" id="UP001300502"/>
    </source>
</evidence>
<sequence>MNKVKFLYASSEWRERGNSSEAVTSIPSLLSRAKSIRSACVVGATGFVGQHLVNLLARAGVELTIVTRDVAKAKSSLGKYERRGQTLKYFELPSSKSESADNFKDCFAKKDAVVNLAGAPVAGRRWSETYKEELISSRVGVTQRIVDTIKAIDKEERPKVLVNASAVGYYGVSDNKEFDETSPPGDDFLAYLCRRWESAAQQLDQSFGTRVVILRFGVVIGPGGGVLASMTPIFQMFLGGPVGTGRQWISWIQMTDLISLIISSITREDMYGVYNACSPNPVTMNDFCTSLGNVIARPSWLPVPAFVIRAVFGEGSIIVVDGQKVYPSRTLASGFQFQYPSIYSALKASLNQS</sequence>
<reference evidence="3 4" key="1">
    <citation type="submission" date="2022-07" db="EMBL/GenBank/DDBJ databases">
        <title>Genome-wide signatures of adaptation to extreme environments.</title>
        <authorList>
            <person name="Cho C.H."/>
            <person name="Yoon H.S."/>
        </authorList>
    </citation>
    <scope>NUCLEOTIDE SEQUENCE [LARGE SCALE GENOMIC DNA]</scope>
    <source>
        <strain evidence="3 4">108.79 E11</strain>
    </source>
</reference>
<dbReference type="AlphaFoldDB" id="A0AAV9IAK4"/>
<dbReference type="Gene3D" id="3.40.50.720">
    <property type="entry name" value="NAD(P)-binding Rossmann-like Domain"/>
    <property type="match status" value="1"/>
</dbReference>
<feature type="domain" description="DUF1731" evidence="2">
    <location>
        <begin position="303"/>
        <end position="348"/>
    </location>
</feature>
<proteinExistence type="predicted"/>
<evidence type="ECO:0000259" key="2">
    <source>
        <dbReference type="Pfam" id="PF08338"/>
    </source>
</evidence>
<dbReference type="Pfam" id="PF08338">
    <property type="entry name" value="DUF1731"/>
    <property type="match status" value="1"/>
</dbReference>
<dbReference type="InterPro" id="IPR036291">
    <property type="entry name" value="NAD(P)-bd_dom_sf"/>
</dbReference>
<evidence type="ECO:0000313" key="3">
    <source>
        <dbReference type="EMBL" id="KAK4524397.1"/>
    </source>
</evidence>
<dbReference type="NCBIfam" id="TIGR01777">
    <property type="entry name" value="yfcH"/>
    <property type="match status" value="1"/>
</dbReference>
<dbReference type="PANTHER" id="PTHR11092:SF0">
    <property type="entry name" value="EPIMERASE FAMILY PROTEIN SDR39U1"/>
    <property type="match status" value="1"/>
</dbReference>
<organism evidence="3 4">
    <name type="scientific">Galdieria yellowstonensis</name>
    <dbReference type="NCBI Taxonomy" id="3028027"/>
    <lineage>
        <taxon>Eukaryota</taxon>
        <taxon>Rhodophyta</taxon>
        <taxon>Bangiophyceae</taxon>
        <taxon>Galdieriales</taxon>
        <taxon>Galdieriaceae</taxon>
        <taxon>Galdieria</taxon>
    </lineage>
</organism>
<protein>
    <submittedName>
        <fullName evidence="3">Uncharacterized protein</fullName>
    </submittedName>
</protein>
<keyword evidence="4" id="KW-1185">Reference proteome</keyword>
<evidence type="ECO:0000259" key="1">
    <source>
        <dbReference type="Pfam" id="PF01370"/>
    </source>
</evidence>
<dbReference type="EMBL" id="JANCYU010000023">
    <property type="protein sequence ID" value="KAK4524397.1"/>
    <property type="molecule type" value="Genomic_DNA"/>
</dbReference>
<feature type="domain" description="NAD-dependent epimerase/dehydratase" evidence="1">
    <location>
        <begin position="40"/>
        <end position="276"/>
    </location>
</feature>
<dbReference type="InterPro" id="IPR001509">
    <property type="entry name" value="Epimerase_deHydtase"/>
</dbReference>
<dbReference type="PANTHER" id="PTHR11092">
    <property type="entry name" value="SUGAR NUCLEOTIDE EPIMERASE RELATED"/>
    <property type="match status" value="1"/>
</dbReference>
<dbReference type="Pfam" id="PF01370">
    <property type="entry name" value="Epimerase"/>
    <property type="match status" value="1"/>
</dbReference>